<dbReference type="InterPro" id="IPR001509">
    <property type="entry name" value="Epimerase_deHydtase"/>
</dbReference>
<protein>
    <submittedName>
        <fullName evidence="2">NAD-dependent dehydratase</fullName>
    </submittedName>
</protein>
<feature type="domain" description="NAD-dependent epimerase/dehydratase" evidence="1">
    <location>
        <begin position="4"/>
        <end position="70"/>
    </location>
</feature>
<dbReference type="InterPro" id="IPR036291">
    <property type="entry name" value="NAD(P)-bd_dom_sf"/>
</dbReference>
<reference evidence="2" key="1">
    <citation type="submission" date="2016-08" db="EMBL/GenBank/DDBJ databases">
        <title>Complete Genome Seqeunce of Paenibacillus sp. BIHB 4019 from tea rhizoplane.</title>
        <authorList>
            <person name="Thakur R."/>
            <person name="Swarnkar M.K."/>
            <person name="Gulati A."/>
        </authorList>
    </citation>
    <scope>NUCLEOTIDE SEQUENCE [LARGE SCALE GENOMIC DNA]</scope>
    <source>
        <strain evidence="2">BIHB4019</strain>
    </source>
</reference>
<organism evidence="2">
    <name type="scientific">Paenibacillus sp. BIHB 4019</name>
    <dbReference type="NCBI Taxonomy" id="1870819"/>
    <lineage>
        <taxon>Bacteria</taxon>
        <taxon>Bacillati</taxon>
        <taxon>Bacillota</taxon>
        <taxon>Bacilli</taxon>
        <taxon>Bacillales</taxon>
        <taxon>Paenibacillaceae</taxon>
        <taxon>Paenibacillus</taxon>
    </lineage>
</organism>
<dbReference type="Pfam" id="PF01370">
    <property type="entry name" value="Epimerase"/>
    <property type="match status" value="1"/>
</dbReference>
<name>A0A1B2DG73_9BACL</name>
<dbReference type="RefSeq" id="WP_099518009.1">
    <property type="nucleotide sequence ID" value="NZ_CP016808.1"/>
</dbReference>
<dbReference type="EMBL" id="CP016808">
    <property type="protein sequence ID" value="ANY66727.1"/>
    <property type="molecule type" value="Genomic_DNA"/>
</dbReference>
<dbReference type="Gene3D" id="3.40.50.720">
    <property type="entry name" value="NAD(P)-binding Rossmann-like Domain"/>
    <property type="match status" value="1"/>
</dbReference>
<dbReference type="AlphaFoldDB" id="A0A1B2DG73"/>
<evidence type="ECO:0000259" key="1">
    <source>
        <dbReference type="Pfam" id="PF01370"/>
    </source>
</evidence>
<evidence type="ECO:0000313" key="2">
    <source>
        <dbReference type="EMBL" id="ANY66727.1"/>
    </source>
</evidence>
<gene>
    <name evidence="2" type="ORF">BBD42_09820</name>
</gene>
<sequence>MVKVLILGGTQFFGKKLVQRLIDQQAEVTIVTRGIKPDPFGDTVKRIGVDRNDAVALAEAVGGSSFDVIYDNICFSPKEAREAVRLFSGRTGKYIVTSSMSVYPFGEEPLTEQVFDPFTCKLPEPDTFSSLSYADGKRLVEAVFMQEAPFPVAAVRIPFVLGPDDYTRRLHFHIEHVQKEIAIAMPAPEAKLSFIHSNEAAEFLDWLGKSDLTGPVNACSQGKIGLDQIMSLIENIVGKRAKIVEEASEQHQSPFGVPTSWYMDTSKAKSAGFAFTHIEDWLPELIDELANTEQ</sequence>
<dbReference type="SUPFAM" id="SSF51735">
    <property type="entry name" value="NAD(P)-binding Rossmann-fold domains"/>
    <property type="match status" value="1"/>
</dbReference>
<accession>A0A1B2DG73</accession>
<proteinExistence type="predicted"/>